<reference evidence="1 2" key="1">
    <citation type="submission" date="2024-01" db="EMBL/GenBank/DDBJ databases">
        <title>Maribacter spp. originated from different algae showed divergent polysaccharides utilization ability.</title>
        <authorList>
            <person name="Wang H."/>
            <person name="Wu Y."/>
        </authorList>
    </citation>
    <scope>NUCLEOTIDE SEQUENCE [LARGE SCALE GENOMIC DNA]</scope>
    <source>
        <strain evidence="1 2">PR1</strain>
    </source>
</reference>
<comment type="caution">
    <text evidence="1">The sequence shown here is derived from an EMBL/GenBank/DDBJ whole genome shotgun (WGS) entry which is preliminary data.</text>
</comment>
<accession>A0ABU7ISI5</accession>
<dbReference type="EMBL" id="JAZDDG010000003">
    <property type="protein sequence ID" value="MEE1975940.1"/>
    <property type="molecule type" value="Genomic_DNA"/>
</dbReference>
<evidence type="ECO:0008006" key="3">
    <source>
        <dbReference type="Google" id="ProtNLM"/>
    </source>
</evidence>
<evidence type="ECO:0000313" key="2">
    <source>
        <dbReference type="Proteomes" id="UP001356308"/>
    </source>
</evidence>
<sequence length="146" mass="16943">MKNLVLIISCMCLVNCSSQENKSIDFKNTSWGTIYDEDILGDYLEMYFTDENVYYFEGALGVTELEYKIKNGVFSTRINTDSKFIERSEISIIDDTLYLNEIGGNRNVKNIRIKENTIKDLIEGNINESSFREYFDERLLKAIGKK</sequence>
<keyword evidence="2" id="KW-1185">Reference proteome</keyword>
<protein>
    <recommendedName>
        <fullName evidence="3">Lipocalin-like domain-containing protein</fullName>
    </recommendedName>
</protein>
<gene>
    <name evidence="1" type="ORF">V1I91_07650</name>
</gene>
<name>A0ABU7ISI5_9FLAO</name>
<proteinExistence type="predicted"/>
<dbReference type="RefSeq" id="WP_272650758.1">
    <property type="nucleotide sequence ID" value="NZ_JAZDDG010000003.1"/>
</dbReference>
<dbReference type="Proteomes" id="UP001356308">
    <property type="component" value="Unassembled WGS sequence"/>
</dbReference>
<evidence type="ECO:0000313" key="1">
    <source>
        <dbReference type="EMBL" id="MEE1975940.1"/>
    </source>
</evidence>
<organism evidence="1 2">
    <name type="scientific">Maribacter cobaltidurans</name>
    <dbReference type="NCBI Taxonomy" id="1178778"/>
    <lineage>
        <taxon>Bacteria</taxon>
        <taxon>Pseudomonadati</taxon>
        <taxon>Bacteroidota</taxon>
        <taxon>Flavobacteriia</taxon>
        <taxon>Flavobacteriales</taxon>
        <taxon>Flavobacteriaceae</taxon>
        <taxon>Maribacter</taxon>
    </lineage>
</organism>